<keyword evidence="2" id="KW-0479">Metal-binding</keyword>
<keyword evidence="3" id="KW-0106">Calcium</keyword>
<dbReference type="Pfam" id="PF00168">
    <property type="entry name" value="C2"/>
    <property type="match status" value="1"/>
</dbReference>
<dbReference type="SMART" id="SM00239">
    <property type="entry name" value="C2"/>
    <property type="match status" value="1"/>
</dbReference>
<feature type="domain" description="C2" evidence="4">
    <location>
        <begin position="1"/>
        <end position="101"/>
    </location>
</feature>
<dbReference type="InterPro" id="IPR000008">
    <property type="entry name" value="C2_dom"/>
</dbReference>
<sequence length="201" mass="22169">MLRVIVESASGIPKKKIGNPDPIATVLFGGEKKKTKAINNELNPVWNEVLEFDLKGSPLDAASYIDVVVKDYETIGRHKFIGSAKILLRDLACGQVKSLPSKNVPLVNEKQQSVGATIDLVIGYEAPASPNLNDQSIPDISHMEAGKKTTVHLYKNGLTFIITLSSYVLMCRSLVNLYFCLCSYYIQGLDNENETHGFRPQ</sequence>
<comment type="caution">
    <text evidence="5">The sequence shown here is derived from an EMBL/GenBank/DDBJ whole genome shotgun (WGS) entry which is preliminary data.</text>
</comment>
<evidence type="ECO:0000256" key="3">
    <source>
        <dbReference type="ARBA" id="ARBA00022837"/>
    </source>
</evidence>
<dbReference type="SUPFAM" id="SSF49562">
    <property type="entry name" value="C2 domain (Calcium/lipid-binding domain, CaLB)"/>
    <property type="match status" value="1"/>
</dbReference>
<dbReference type="Gene3D" id="2.60.40.150">
    <property type="entry name" value="C2 domain"/>
    <property type="match status" value="1"/>
</dbReference>
<evidence type="ECO:0000313" key="6">
    <source>
        <dbReference type="Proteomes" id="UP001469553"/>
    </source>
</evidence>
<evidence type="ECO:0000259" key="4">
    <source>
        <dbReference type="PROSITE" id="PS50004"/>
    </source>
</evidence>
<dbReference type="Proteomes" id="UP001469553">
    <property type="component" value="Unassembled WGS sequence"/>
</dbReference>
<dbReference type="InterPro" id="IPR037726">
    <property type="entry name" value="C2A_Ferlin"/>
</dbReference>
<dbReference type="InterPro" id="IPR035892">
    <property type="entry name" value="C2_domain_sf"/>
</dbReference>
<keyword evidence="6" id="KW-1185">Reference proteome</keyword>
<accession>A0ABV0Y791</accession>
<dbReference type="PROSITE" id="PS50004">
    <property type="entry name" value="C2"/>
    <property type="match status" value="1"/>
</dbReference>
<protein>
    <recommendedName>
        <fullName evidence="4">C2 domain-containing protein</fullName>
    </recommendedName>
</protein>
<gene>
    <name evidence="5" type="ORF">AMECASPLE_035102</name>
</gene>
<dbReference type="CDD" id="cd08373">
    <property type="entry name" value="C2A_Ferlin"/>
    <property type="match status" value="1"/>
</dbReference>
<organism evidence="5 6">
    <name type="scientific">Ameca splendens</name>
    <dbReference type="NCBI Taxonomy" id="208324"/>
    <lineage>
        <taxon>Eukaryota</taxon>
        <taxon>Metazoa</taxon>
        <taxon>Chordata</taxon>
        <taxon>Craniata</taxon>
        <taxon>Vertebrata</taxon>
        <taxon>Euteleostomi</taxon>
        <taxon>Actinopterygii</taxon>
        <taxon>Neopterygii</taxon>
        <taxon>Teleostei</taxon>
        <taxon>Neoteleostei</taxon>
        <taxon>Acanthomorphata</taxon>
        <taxon>Ovalentaria</taxon>
        <taxon>Atherinomorphae</taxon>
        <taxon>Cyprinodontiformes</taxon>
        <taxon>Goodeidae</taxon>
        <taxon>Ameca</taxon>
    </lineage>
</organism>
<evidence type="ECO:0000313" key="5">
    <source>
        <dbReference type="EMBL" id="MEQ2289626.1"/>
    </source>
</evidence>
<dbReference type="PANTHER" id="PTHR45911">
    <property type="entry name" value="C2 DOMAIN-CONTAINING PROTEIN"/>
    <property type="match status" value="1"/>
</dbReference>
<evidence type="ECO:0000256" key="1">
    <source>
        <dbReference type="ARBA" id="ARBA00007923"/>
    </source>
</evidence>
<evidence type="ECO:0000256" key="2">
    <source>
        <dbReference type="ARBA" id="ARBA00022723"/>
    </source>
</evidence>
<dbReference type="PANTHER" id="PTHR45911:SF4">
    <property type="entry name" value="MULTIPLE C2 AND TRANSMEMBRANE DOMAIN-CONTAINING PROTEIN"/>
    <property type="match status" value="1"/>
</dbReference>
<comment type="similarity">
    <text evidence="1">Belongs to the MCTP family.</text>
</comment>
<name>A0ABV0Y791_9TELE</name>
<dbReference type="EMBL" id="JAHRIP010023940">
    <property type="protein sequence ID" value="MEQ2289626.1"/>
    <property type="molecule type" value="Genomic_DNA"/>
</dbReference>
<proteinExistence type="inferred from homology"/>
<reference evidence="5 6" key="1">
    <citation type="submission" date="2021-06" db="EMBL/GenBank/DDBJ databases">
        <authorList>
            <person name="Palmer J.M."/>
        </authorList>
    </citation>
    <scope>NUCLEOTIDE SEQUENCE [LARGE SCALE GENOMIC DNA]</scope>
    <source>
        <strain evidence="5 6">AS_MEX2019</strain>
        <tissue evidence="5">Muscle</tissue>
    </source>
</reference>